<keyword evidence="1" id="KW-0732">Signal</keyword>
<evidence type="ECO:0000256" key="1">
    <source>
        <dbReference type="SAM" id="SignalP"/>
    </source>
</evidence>
<gene>
    <name evidence="2" type="ORF">MPOCJGCO_2372</name>
</gene>
<reference evidence="2" key="1">
    <citation type="journal article" date="2021" name="Front. Microbiol.">
        <title>Comprehensive Comparative Genomics and Phenotyping of Methylobacterium Species.</title>
        <authorList>
            <person name="Alessa O."/>
            <person name="Ogura Y."/>
            <person name="Fujitani Y."/>
            <person name="Takami H."/>
            <person name="Hayashi T."/>
            <person name="Sahin N."/>
            <person name="Tani A."/>
        </authorList>
    </citation>
    <scope>NUCLEOTIDE SEQUENCE</scope>
    <source>
        <strain evidence="2">DSM 23632</strain>
    </source>
</reference>
<evidence type="ECO:0000313" key="2">
    <source>
        <dbReference type="EMBL" id="GJE60261.1"/>
    </source>
</evidence>
<comment type="caution">
    <text evidence="2">The sequence shown here is derived from an EMBL/GenBank/DDBJ whole genome shotgun (WGS) entry which is preliminary data.</text>
</comment>
<evidence type="ECO:0000313" key="3">
    <source>
        <dbReference type="Proteomes" id="UP001055057"/>
    </source>
</evidence>
<keyword evidence="3" id="KW-1185">Reference proteome</keyword>
<sequence length="110" mass="11395">MTHAYATVRLALAGILGALLLGQAAASAGEAADRHALWRGCLDRNFGVQATPSGRTLAADAALRSCREAEAAYLTALSASPLLDGEEIVQARPALAARARGWLLGRRASL</sequence>
<feature type="signal peptide" evidence="1">
    <location>
        <begin position="1"/>
        <end position="28"/>
    </location>
</feature>
<dbReference type="Proteomes" id="UP001055057">
    <property type="component" value="Unassembled WGS sequence"/>
</dbReference>
<organism evidence="2 3">
    <name type="scientific">Methylobacterium trifolii</name>
    <dbReference type="NCBI Taxonomy" id="1003092"/>
    <lineage>
        <taxon>Bacteria</taxon>
        <taxon>Pseudomonadati</taxon>
        <taxon>Pseudomonadota</taxon>
        <taxon>Alphaproteobacteria</taxon>
        <taxon>Hyphomicrobiales</taxon>
        <taxon>Methylobacteriaceae</taxon>
        <taxon>Methylobacterium</taxon>
    </lineage>
</organism>
<evidence type="ECO:0008006" key="4">
    <source>
        <dbReference type="Google" id="ProtNLM"/>
    </source>
</evidence>
<reference evidence="2" key="2">
    <citation type="submission" date="2021-08" db="EMBL/GenBank/DDBJ databases">
        <authorList>
            <person name="Tani A."/>
            <person name="Ola A."/>
            <person name="Ogura Y."/>
            <person name="Katsura K."/>
            <person name="Hayashi T."/>
        </authorList>
    </citation>
    <scope>NUCLEOTIDE SEQUENCE</scope>
    <source>
        <strain evidence="2">DSM 23632</strain>
    </source>
</reference>
<dbReference type="RefSeq" id="WP_238182795.1">
    <property type="nucleotide sequence ID" value="NZ_BPRB01000121.1"/>
</dbReference>
<dbReference type="EMBL" id="BPRB01000121">
    <property type="protein sequence ID" value="GJE60261.1"/>
    <property type="molecule type" value="Genomic_DNA"/>
</dbReference>
<protein>
    <recommendedName>
        <fullName evidence="4">DUF1311 domain-containing protein</fullName>
    </recommendedName>
</protein>
<accession>A0ABQ4U0F4</accession>
<proteinExistence type="predicted"/>
<name>A0ABQ4U0F4_9HYPH</name>
<feature type="chain" id="PRO_5047441692" description="DUF1311 domain-containing protein" evidence="1">
    <location>
        <begin position="29"/>
        <end position="110"/>
    </location>
</feature>